<evidence type="ECO:0000313" key="1">
    <source>
        <dbReference type="EMBL" id="CAB57585.1"/>
    </source>
</evidence>
<dbReference type="AlphaFoldDB" id="Q9UXA7"/>
<dbReference type="EMBL" id="Y18930">
    <property type="protein sequence ID" value="CAB57585.1"/>
    <property type="molecule type" value="Genomic_DNA"/>
</dbReference>
<protein>
    <submittedName>
        <fullName evidence="1">Uncharacterized protein ORF-c10_012</fullName>
    </submittedName>
</protein>
<reference evidence="1" key="1">
    <citation type="journal article" date="2000" name="Genome">
        <title>Gene content and organization of a 281-kbp contig from the genome of the extremely thermophilic archaeon, Sulfolobus solfataricus P2.</title>
        <authorList>
            <person name="Charlebois R.L."/>
            <person name="Singh R.K."/>
            <person name="Chan-Weiher C.C.-Y."/>
            <person name="Allard G."/>
            <person name="Chow C."/>
            <person name="Confalonieri F."/>
            <person name="Curtis B."/>
            <person name="Duguet M."/>
            <person name="Erauso G."/>
            <person name="Faguy D."/>
            <person name="Gaasterland T."/>
            <person name="Garrett R.A."/>
            <person name="Gordon P."/>
            <person name="Jeffries A.C."/>
            <person name="Kozera C."/>
            <person name="Kushwaha N."/>
            <person name="Lafleur E."/>
            <person name="Medina N."/>
            <person name="Peng X."/>
            <person name="Penny S.L."/>
            <person name="She Q."/>
            <person name="St Jean A."/>
            <person name="van der Oost J."/>
            <person name="Young F."/>
            <person name="Zivanovic Y."/>
            <person name="Doolittle W.F."/>
            <person name="Ragan M.A."/>
            <person name="Sensen C.W."/>
        </authorList>
    </citation>
    <scope>NUCLEOTIDE SEQUENCE</scope>
    <source>
        <strain evidence="1">P2</strain>
    </source>
</reference>
<accession>Q9UXA7</accession>
<name>Q9UXA7_SACSO</name>
<sequence>MVFRLTISSVTTIGKRTESLNTCPLALTKAMSAVALSALITANRFSLTFASSASFLFTEGGNANLPPTVLGAKAASPEFLTLGTLAIPRFIPKLSADVLLPALGSLPFGCSECVNSAINTLLIRSFLTGNEKIMGNSTSFILFPSLSKISDFFLTSSKYIHFHPC</sequence>
<organism evidence="1">
    <name type="scientific">Saccharolobus solfataricus</name>
    <name type="common">Sulfolobus solfataricus</name>
    <dbReference type="NCBI Taxonomy" id="2287"/>
    <lineage>
        <taxon>Archaea</taxon>
        <taxon>Thermoproteota</taxon>
        <taxon>Thermoprotei</taxon>
        <taxon>Sulfolobales</taxon>
        <taxon>Sulfolobaceae</taxon>
        <taxon>Saccharolobus</taxon>
    </lineage>
</organism>
<proteinExistence type="predicted"/>
<gene>
    <name evidence="1" type="primary">ORF-c10_012</name>
</gene>